<proteinExistence type="predicted"/>
<evidence type="ECO:0008006" key="3">
    <source>
        <dbReference type="Google" id="ProtNLM"/>
    </source>
</evidence>
<evidence type="ECO:0000313" key="2">
    <source>
        <dbReference type="Proteomes" id="UP001157938"/>
    </source>
</evidence>
<name>A0ABN8BZJ7_9STRA</name>
<accession>A0ABN8BZJ7</accession>
<comment type="caution">
    <text evidence="1">The sequence shown here is derived from an EMBL/GenBank/DDBJ whole genome shotgun (WGS) entry which is preliminary data.</text>
</comment>
<reference evidence="1 2" key="1">
    <citation type="submission" date="2021-11" db="EMBL/GenBank/DDBJ databases">
        <authorList>
            <person name="Islam A."/>
            <person name="Islam S."/>
            <person name="Flora M.S."/>
            <person name="Rahman M."/>
            <person name="Ziaur R.M."/>
            <person name="Epstein J.H."/>
            <person name="Hassan M."/>
            <person name="Klassen M."/>
            <person name="Woodard K."/>
            <person name="Webb A."/>
            <person name="Webby R.J."/>
            <person name="El Zowalaty M.E."/>
        </authorList>
    </citation>
    <scope>NUCLEOTIDE SEQUENCE [LARGE SCALE GENOMIC DNA]</scope>
    <source>
        <strain evidence="1">Pf1</strain>
    </source>
</reference>
<keyword evidence="2" id="KW-1185">Reference proteome</keyword>
<dbReference type="EMBL" id="CAKLBC010000446">
    <property type="protein sequence ID" value="CAH0486379.1"/>
    <property type="molecule type" value="Genomic_DNA"/>
</dbReference>
<protein>
    <recommendedName>
        <fullName evidence="3">RxLR effector protein</fullName>
    </recommendedName>
</protein>
<sequence>MADYNDKTRLKILKGLSEIEGTEEVVKQLQDNLVALWKIEKPSAKNLFAKLELDKAGSEVYFDMWVKYVVQECDKLHVSKSVINKLSRRHGDEGLLKMFNALAQAEVGKNIQGKLTSALITSWKNQEKSTRDVYELLELNVKSETNEPINVKLFSMWVQYAVHMQDTDIGAVINRCNLDFRVAILGDLKQIKGMNNGVVQLLQNSLLEHFLNFEGSYQDQVVQVFRDLNLQNDLLRNPNLDLFYSFTEKLDRGKTKEEWLITAARAACGDMVLNKILEAAKKNDRTAKLLRRELDKPKSLENDNAINAYLEGQLQSTQEGKLTQELALRQKSAADQLALQHV</sequence>
<gene>
    <name evidence="1" type="ORF">PFR001_LOCUS2015</name>
</gene>
<dbReference type="Proteomes" id="UP001157938">
    <property type="component" value="Unassembled WGS sequence"/>
</dbReference>
<organism evidence="1 2">
    <name type="scientific">Peronospora farinosa</name>
    <dbReference type="NCBI Taxonomy" id="134698"/>
    <lineage>
        <taxon>Eukaryota</taxon>
        <taxon>Sar</taxon>
        <taxon>Stramenopiles</taxon>
        <taxon>Oomycota</taxon>
        <taxon>Peronosporomycetes</taxon>
        <taxon>Peronosporales</taxon>
        <taxon>Peronosporaceae</taxon>
        <taxon>Peronospora</taxon>
    </lineage>
</organism>
<evidence type="ECO:0000313" key="1">
    <source>
        <dbReference type="EMBL" id="CAH0486379.1"/>
    </source>
</evidence>